<dbReference type="InterPro" id="IPR003029">
    <property type="entry name" value="S1_domain"/>
</dbReference>
<protein>
    <recommendedName>
        <fullName evidence="1">S1 motif domain-containing protein</fullName>
    </recommendedName>
</protein>
<accession>A0ABQ7G8Q6</accession>
<dbReference type="PANTHER" id="PTHR36371">
    <property type="entry name" value="PROTEIN PLASTID TRANSCRIPTIONALLY ACTIVE 10"/>
    <property type="match status" value="1"/>
</dbReference>
<evidence type="ECO:0000313" key="2">
    <source>
        <dbReference type="EMBL" id="KAF5830994.1"/>
    </source>
</evidence>
<organism evidence="2 3">
    <name type="scientific">Dunaliella salina</name>
    <name type="common">Green alga</name>
    <name type="synonym">Protococcus salinus</name>
    <dbReference type="NCBI Taxonomy" id="3046"/>
    <lineage>
        <taxon>Eukaryota</taxon>
        <taxon>Viridiplantae</taxon>
        <taxon>Chlorophyta</taxon>
        <taxon>core chlorophytes</taxon>
        <taxon>Chlorophyceae</taxon>
        <taxon>CS clade</taxon>
        <taxon>Chlamydomonadales</taxon>
        <taxon>Dunaliellaceae</taxon>
        <taxon>Dunaliella</taxon>
    </lineage>
</organism>
<name>A0ABQ7G8Q6_DUNSA</name>
<gene>
    <name evidence="2" type="ORF">DUNSADRAFT_13779</name>
</gene>
<evidence type="ECO:0000259" key="1">
    <source>
        <dbReference type="PROSITE" id="PS50126"/>
    </source>
</evidence>
<dbReference type="PANTHER" id="PTHR36371:SF1">
    <property type="entry name" value="PROTEIN PLASTID TRANSCRIPTIONALLY ACTIVE 10"/>
    <property type="match status" value="1"/>
</dbReference>
<dbReference type="InterPro" id="IPR044967">
    <property type="entry name" value="PTAC10"/>
</dbReference>
<dbReference type="EMBL" id="MU069988">
    <property type="protein sequence ID" value="KAF5830994.1"/>
    <property type="molecule type" value="Genomic_DNA"/>
</dbReference>
<dbReference type="CDD" id="cd00164">
    <property type="entry name" value="S1_like"/>
    <property type="match status" value="1"/>
</dbReference>
<dbReference type="SUPFAM" id="SSF50249">
    <property type="entry name" value="Nucleic acid-binding proteins"/>
    <property type="match status" value="1"/>
</dbReference>
<dbReference type="PROSITE" id="PS50126">
    <property type="entry name" value="S1"/>
    <property type="match status" value="1"/>
</dbReference>
<keyword evidence="3" id="KW-1185">Reference proteome</keyword>
<sequence>MNQASALLQGGGNNGLACSHRGRHVASQLGHNPAPAWSRAGRRTVQHARPVPPARVTNTSNEIWQYKGMPPQNEDNEEIEVDQMEVLNPELGRLEHRIGKVYLDELFQDSGVDLEETAYWFHTPPGGWSSIPLKLKPAEQAPITFPEPNHLEPELQNRVPFENLEEGSVITGPITDVWLYHGIQVDFGASSDGLVPITQDQWMEAGLRDILKPGMEVTARIYKLRMPGLYRWPVQLQLIEPAQVAMVLSPPEEYFATIDHGWCAAQGWSVDDICAHTERRYKPAQFLLGENDADIMQEMEDAFGYDHPDNDPDEDDEREEAERELFSGNIMELMTHHTLFR</sequence>
<dbReference type="InterPro" id="IPR012340">
    <property type="entry name" value="NA-bd_OB-fold"/>
</dbReference>
<reference evidence="2" key="1">
    <citation type="submission" date="2017-08" db="EMBL/GenBank/DDBJ databases">
        <authorList>
            <person name="Polle J.E."/>
            <person name="Barry K."/>
            <person name="Cushman J."/>
            <person name="Schmutz J."/>
            <person name="Tran D."/>
            <person name="Hathwaick L.T."/>
            <person name="Yim W.C."/>
            <person name="Jenkins J."/>
            <person name="Mckie-Krisberg Z.M."/>
            <person name="Prochnik S."/>
            <person name="Lindquist E."/>
            <person name="Dockter R.B."/>
            <person name="Adam C."/>
            <person name="Molina H."/>
            <person name="Bunkerborg J."/>
            <person name="Jin E."/>
            <person name="Buchheim M."/>
            <person name="Magnuson J."/>
        </authorList>
    </citation>
    <scope>NUCLEOTIDE SEQUENCE</scope>
    <source>
        <strain evidence="2">CCAP 19/18</strain>
    </source>
</reference>
<dbReference type="Proteomes" id="UP000815325">
    <property type="component" value="Unassembled WGS sequence"/>
</dbReference>
<dbReference type="Gene3D" id="2.40.50.140">
    <property type="entry name" value="Nucleic acid-binding proteins"/>
    <property type="match status" value="1"/>
</dbReference>
<feature type="domain" description="S1 motif" evidence="1">
    <location>
        <begin position="167"/>
        <end position="239"/>
    </location>
</feature>
<proteinExistence type="predicted"/>
<comment type="caution">
    <text evidence="2">The sequence shown here is derived from an EMBL/GenBank/DDBJ whole genome shotgun (WGS) entry which is preliminary data.</text>
</comment>
<evidence type="ECO:0000313" key="3">
    <source>
        <dbReference type="Proteomes" id="UP000815325"/>
    </source>
</evidence>